<feature type="non-terminal residue" evidence="11">
    <location>
        <position position="1"/>
    </location>
</feature>
<dbReference type="Pfam" id="PF10601">
    <property type="entry name" value="zf-LITAF-like"/>
    <property type="match status" value="1"/>
</dbReference>
<evidence type="ECO:0000256" key="2">
    <source>
        <dbReference type="ARBA" id="ARBA00004414"/>
    </source>
</evidence>
<dbReference type="GO" id="GO:0098560">
    <property type="term" value="C:cytoplasmic side of late endosome membrane"/>
    <property type="evidence" value="ECO:0007669"/>
    <property type="project" value="TreeGrafter"/>
</dbReference>
<protein>
    <submittedName>
        <fullName evidence="11">Lipopolysaccharide-induced tumor necrosis factor-alpha factor-like protein</fullName>
    </submittedName>
</protein>
<evidence type="ECO:0000256" key="1">
    <source>
        <dbReference type="ARBA" id="ARBA00004125"/>
    </source>
</evidence>
<keyword evidence="9" id="KW-1133">Transmembrane helix</keyword>
<dbReference type="PROSITE" id="PS51837">
    <property type="entry name" value="LITAF"/>
    <property type="match status" value="1"/>
</dbReference>
<dbReference type="GO" id="GO:0005634">
    <property type="term" value="C:nucleus"/>
    <property type="evidence" value="ECO:0007669"/>
    <property type="project" value="TreeGrafter"/>
</dbReference>
<keyword evidence="5" id="KW-0479">Metal-binding</keyword>
<evidence type="ECO:0000256" key="8">
    <source>
        <dbReference type="SAM" id="MobiDB-lite"/>
    </source>
</evidence>
<feature type="domain" description="LITAF" evidence="10">
    <location>
        <begin position="89"/>
        <end position="173"/>
    </location>
</feature>
<dbReference type="GO" id="GO:0008270">
    <property type="term" value="F:zinc ion binding"/>
    <property type="evidence" value="ECO:0007669"/>
    <property type="project" value="TreeGrafter"/>
</dbReference>
<name>L8I453_9CETA</name>
<evidence type="ECO:0000256" key="6">
    <source>
        <dbReference type="ARBA" id="ARBA00022833"/>
    </source>
</evidence>
<feature type="region of interest" description="Disordered" evidence="8">
    <location>
        <begin position="1"/>
        <end position="88"/>
    </location>
</feature>
<dbReference type="InterPro" id="IPR006629">
    <property type="entry name" value="LITAF"/>
</dbReference>
<organism evidence="11 12">
    <name type="scientific">Bos mutus</name>
    <name type="common">wild yak</name>
    <dbReference type="NCBI Taxonomy" id="72004"/>
    <lineage>
        <taxon>Eukaryota</taxon>
        <taxon>Metazoa</taxon>
        <taxon>Chordata</taxon>
        <taxon>Craniata</taxon>
        <taxon>Vertebrata</taxon>
        <taxon>Euteleostomi</taxon>
        <taxon>Mammalia</taxon>
        <taxon>Eutheria</taxon>
        <taxon>Laurasiatheria</taxon>
        <taxon>Artiodactyla</taxon>
        <taxon>Ruminantia</taxon>
        <taxon>Pecora</taxon>
        <taxon>Bovidae</taxon>
        <taxon>Bovinae</taxon>
        <taxon>Bos</taxon>
    </lineage>
</organism>
<evidence type="ECO:0000313" key="11">
    <source>
        <dbReference type="EMBL" id="ELR50072.1"/>
    </source>
</evidence>
<evidence type="ECO:0000256" key="3">
    <source>
        <dbReference type="ARBA" id="ARBA00004630"/>
    </source>
</evidence>
<dbReference type="SMART" id="SM00714">
    <property type="entry name" value="LITAF"/>
    <property type="match status" value="1"/>
</dbReference>
<gene>
    <name evidence="11" type="ORF">M91_14897</name>
</gene>
<evidence type="ECO:0000313" key="12">
    <source>
        <dbReference type="Proteomes" id="UP000011080"/>
    </source>
</evidence>
<comment type="similarity">
    <text evidence="4">Belongs to the CDIP1/LITAF family.</text>
</comment>
<dbReference type="InterPro" id="IPR037519">
    <property type="entry name" value="LITAF_fam"/>
</dbReference>
<proteinExistence type="inferred from homology"/>
<sequence>SLKSSQAGPVETPPPPAGNGDQAPPPHPLATGRIHITMAVPPKPGPARGPGVTCTPLPCGQPGRRMGASRGQHRAAPSLEPKAASTPLPEQTSWAPGGYYAQDPIQFTCPYCMNRIVTVTTPVPGVLTWLLCTGIFVAGCFLGCCLVPFCVDSLMDVRHTCPVCRQELFLYKRL</sequence>
<dbReference type="GO" id="GO:0098574">
    <property type="term" value="C:cytoplasmic side of lysosomal membrane"/>
    <property type="evidence" value="ECO:0007669"/>
    <property type="project" value="TreeGrafter"/>
</dbReference>
<keyword evidence="7 9" id="KW-0472">Membrane</keyword>
<dbReference type="EMBL" id="JH882276">
    <property type="protein sequence ID" value="ELR50072.1"/>
    <property type="molecule type" value="Genomic_DNA"/>
</dbReference>
<dbReference type="PANTHER" id="PTHR23292:SF27">
    <property type="entry name" value="LITAF DOMAIN-CONTAINING PROTEIN"/>
    <property type="match status" value="1"/>
</dbReference>
<keyword evidence="9" id="KW-0812">Transmembrane</keyword>
<dbReference type="GO" id="GO:0001817">
    <property type="term" value="P:regulation of cytokine production"/>
    <property type="evidence" value="ECO:0007669"/>
    <property type="project" value="TreeGrafter"/>
</dbReference>
<accession>L8I453</accession>
<comment type="subcellular location">
    <subcellularLocation>
        <location evidence="1">Endosome membrane</location>
        <topology evidence="1">Peripheral membrane protein</topology>
        <orientation evidence="1">Cytoplasmic side</orientation>
    </subcellularLocation>
    <subcellularLocation>
        <location evidence="2">Late endosome membrane</location>
    </subcellularLocation>
    <subcellularLocation>
        <location evidence="3">Lysosome membrane</location>
        <topology evidence="3">Peripheral membrane protein</topology>
        <orientation evidence="3">Cytoplasmic side</orientation>
    </subcellularLocation>
</comment>
<dbReference type="AlphaFoldDB" id="L8I453"/>
<evidence type="ECO:0000259" key="10">
    <source>
        <dbReference type="PROSITE" id="PS51837"/>
    </source>
</evidence>
<feature type="transmembrane region" description="Helical" evidence="9">
    <location>
        <begin position="126"/>
        <end position="151"/>
    </location>
</feature>
<keyword evidence="6" id="KW-0862">Zinc</keyword>
<reference evidence="11 12" key="1">
    <citation type="journal article" date="2012" name="Nat. Genet.">
        <title>The yak genome and adaptation to life at high altitude.</title>
        <authorList>
            <person name="Qiu Q."/>
            <person name="Zhang G."/>
            <person name="Ma T."/>
            <person name="Qian W."/>
            <person name="Wang J."/>
            <person name="Ye Z."/>
            <person name="Cao C."/>
            <person name="Hu Q."/>
            <person name="Kim J."/>
            <person name="Larkin D.M."/>
            <person name="Auvil L."/>
            <person name="Capitanu B."/>
            <person name="Ma J."/>
            <person name="Lewin H.A."/>
            <person name="Qian X."/>
            <person name="Lang Y."/>
            <person name="Zhou R."/>
            <person name="Wang L."/>
            <person name="Wang K."/>
            <person name="Xia J."/>
            <person name="Liao S."/>
            <person name="Pan S."/>
            <person name="Lu X."/>
            <person name="Hou H."/>
            <person name="Wang Y."/>
            <person name="Zang X."/>
            <person name="Yin Y."/>
            <person name="Ma H."/>
            <person name="Zhang J."/>
            <person name="Wang Z."/>
            <person name="Zhang Y."/>
            <person name="Zhang D."/>
            <person name="Yonezawa T."/>
            <person name="Hasegawa M."/>
            <person name="Zhong Y."/>
            <person name="Liu W."/>
            <person name="Zhang Y."/>
            <person name="Huang Z."/>
            <person name="Zhang S."/>
            <person name="Long R."/>
            <person name="Yang H."/>
            <person name="Wang J."/>
            <person name="Lenstra J.A."/>
            <person name="Cooper D.N."/>
            <person name="Wu Y."/>
            <person name="Wang J."/>
            <person name="Shi P."/>
            <person name="Wang J."/>
            <person name="Liu J."/>
        </authorList>
    </citation>
    <scope>NUCLEOTIDE SEQUENCE [LARGE SCALE GENOMIC DNA]</scope>
    <source>
        <strain evidence="12">yakQH1</strain>
    </source>
</reference>
<dbReference type="Proteomes" id="UP000011080">
    <property type="component" value="Unassembled WGS sequence"/>
</dbReference>
<evidence type="ECO:0000256" key="5">
    <source>
        <dbReference type="ARBA" id="ARBA00022723"/>
    </source>
</evidence>
<evidence type="ECO:0000256" key="4">
    <source>
        <dbReference type="ARBA" id="ARBA00005975"/>
    </source>
</evidence>
<dbReference type="PANTHER" id="PTHR23292">
    <property type="entry name" value="LIPOPOLYSACCHARIDE-INDUCED TUMOR NECROSIS FACTOR-ALPHA FACTOR"/>
    <property type="match status" value="1"/>
</dbReference>
<evidence type="ECO:0000256" key="7">
    <source>
        <dbReference type="ARBA" id="ARBA00023136"/>
    </source>
</evidence>
<evidence type="ECO:0000256" key="9">
    <source>
        <dbReference type="SAM" id="Phobius"/>
    </source>
</evidence>
<feature type="compositionally biased region" description="Pro residues" evidence="8">
    <location>
        <begin position="11"/>
        <end position="28"/>
    </location>
</feature>
<dbReference type="STRING" id="72004.ENSBMUP00000029806"/>